<feature type="transmembrane region" description="Helical" evidence="8">
    <location>
        <begin position="278"/>
        <end position="296"/>
    </location>
</feature>
<keyword evidence="11" id="KW-1185">Reference proteome</keyword>
<dbReference type="PANTHER" id="PTHR47797">
    <property type="entry name" value="DEHYDROGENASE, PUTATIVE (AFU_ORTHOLOGUE AFUA_8G05805)-RELATED"/>
    <property type="match status" value="1"/>
</dbReference>
<dbReference type="GO" id="GO:0016020">
    <property type="term" value="C:membrane"/>
    <property type="evidence" value="ECO:0007669"/>
    <property type="project" value="UniProtKB-SubCell"/>
</dbReference>
<evidence type="ECO:0000313" key="11">
    <source>
        <dbReference type="Proteomes" id="UP001172102"/>
    </source>
</evidence>
<keyword evidence="6 8" id="KW-0472">Membrane</keyword>
<dbReference type="CDD" id="cd09630">
    <property type="entry name" value="CDH_like_cytochrome"/>
    <property type="match status" value="1"/>
</dbReference>
<feature type="domain" description="Cytochrome b561" evidence="9">
    <location>
        <begin position="216"/>
        <end position="333"/>
    </location>
</feature>
<dbReference type="SUPFAM" id="SSF49344">
    <property type="entry name" value="CBD9-like"/>
    <property type="match status" value="1"/>
</dbReference>
<dbReference type="CDD" id="cd08760">
    <property type="entry name" value="Cyt_b561_FRRS1_like"/>
    <property type="match status" value="1"/>
</dbReference>
<dbReference type="Pfam" id="PF03188">
    <property type="entry name" value="Cytochrom_B561"/>
    <property type="match status" value="1"/>
</dbReference>
<reference evidence="10" key="1">
    <citation type="submission" date="2023-06" db="EMBL/GenBank/DDBJ databases">
        <title>Genome-scale phylogeny and comparative genomics of the fungal order Sordariales.</title>
        <authorList>
            <consortium name="Lawrence Berkeley National Laboratory"/>
            <person name="Hensen N."/>
            <person name="Bonometti L."/>
            <person name="Westerberg I."/>
            <person name="Brannstrom I.O."/>
            <person name="Guillou S."/>
            <person name="Cros-Aarteil S."/>
            <person name="Calhoun S."/>
            <person name="Haridas S."/>
            <person name="Kuo A."/>
            <person name="Mondo S."/>
            <person name="Pangilinan J."/>
            <person name="Riley R."/>
            <person name="Labutti K."/>
            <person name="Andreopoulos B."/>
            <person name="Lipzen A."/>
            <person name="Chen C."/>
            <person name="Yanf M."/>
            <person name="Daum C."/>
            <person name="Ng V."/>
            <person name="Clum A."/>
            <person name="Steindorff A."/>
            <person name="Ohm R."/>
            <person name="Martin F."/>
            <person name="Silar P."/>
            <person name="Natvig D."/>
            <person name="Lalanne C."/>
            <person name="Gautier V."/>
            <person name="Ament-Velasquez S.L."/>
            <person name="Kruys A."/>
            <person name="Hutchinson M.I."/>
            <person name="Powell A.J."/>
            <person name="Barry K."/>
            <person name="Miller A.N."/>
            <person name="Grigoriev I.V."/>
            <person name="Debuchy R."/>
            <person name="Gladieux P."/>
            <person name="Thoren M.H."/>
            <person name="Johannesson H."/>
        </authorList>
    </citation>
    <scope>NUCLEOTIDE SEQUENCE</scope>
    <source>
        <strain evidence="10">SMH4607-1</strain>
    </source>
</reference>
<sequence length="388" mass="42168">MAVSTYGNESSNSHDLHITLNVYRSANQALGWTALGIGSGMAQSLSFIVYGDPRSRASPVLSVRRSDGHWEPSLFDDSANKGGIRVELVEARWDSSVARVSIICYSCDSGLDPDLEPLVSTSTRSQPWIWAKNTEQRLSEYSEKATLEMHSLKVGWGSFFVDMAHTLGSVDEAPSMPTIRPDTSAIGASETKGESAPPERHHHGSSPSSHTVKAALHGFLMALAFLLLLPCGVLAMLSGHPKAFHLHWVVQVAAMACISVGFVMGLFLRGGLNTTHQLLGLGTVFAIGVQAALGFSHHVQFLRIRRRTWMARTHIHLGRVVLFAGYCSVLTGLLLHGSPVFQFVVIGIIVLVEVGWIIGTALRGKPKVENLDGSRQSDTYHLLKDEVE</sequence>
<evidence type="ECO:0000256" key="8">
    <source>
        <dbReference type="SAM" id="Phobius"/>
    </source>
</evidence>
<evidence type="ECO:0000259" key="9">
    <source>
        <dbReference type="SMART" id="SM00665"/>
    </source>
</evidence>
<name>A0AA40DL82_9PEZI</name>
<evidence type="ECO:0000256" key="7">
    <source>
        <dbReference type="SAM" id="MobiDB-lite"/>
    </source>
</evidence>
<dbReference type="Pfam" id="PF16010">
    <property type="entry name" value="CDH-cyt"/>
    <property type="match status" value="1"/>
</dbReference>
<evidence type="ECO:0000256" key="3">
    <source>
        <dbReference type="ARBA" id="ARBA00022692"/>
    </source>
</evidence>
<keyword evidence="2" id="KW-0813">Transport</keyword>
<feature type="transmembrane region" description="Helical" evidence="8">
    <location>
        <begin position="317"/>
        <end position="335"/>
    </location>
</feature>
<feature type="transmembrane region" description="Helical" evidence="8">
    <location>
        <begin position="341"/>
        <end position="362"/>
    </location>
</feature>
<keyword evidence="4" id="KW-0249">Electron transport</keyword>
<evidence type="ECO:0000256" key="6">
    <source>
        <dbReference type="ARBA" id="ARBA00023136"/>
    </source>
</evidence>
<feature type="transmembrane region" description="Helical" evidence="8">
    <location>
        <begin position="249"/>
        <end position="272"/>
    </location>
</feature>
<evidence type="ECO:0000313" key="10">
    <source>
        <dbReference type="EMBL" id="KAK0707794.1"/>
    </source>
</evidence>
<evidence type="ECO:0000256" key="2">
    <source>
        <dbReference type="ARBA" id="ARBA00022448"/>
    </source>
</evidence>
<evidence type="ECO:0000256" key="5">
    <source>
        <dbReference type="ARBA" id="ARBA00022989"/>
    </source>
</evidence>
<comment type="subcellular location">
    <subcellularLocation>
        <location evidence="1">Membrane</location>
    </subcellularLocation>
</comment>
<dbReference type="AlphaFoldDB" id="A0AA40DL82"/>
<dbReference type="InterPro" id="IPR006593">
    <property type="entry name" value="Cyt_b561/ferric_Rdtase_TM"/>
</dbReference>
<evidence type="ECO:0000256" key="4">
    <source>
        <dbReference type="ARBA" id="ARBA00022982"/>
    </source>
</evidence>
<organism evidence="10 11">
    <name type="scientific">Lasiosphaeris hirsuta</name>
    <dbReference type="NCBI Taxonomy" id="260670"/>
    <lineage>
        <taxon>Eukaryota</taxon>
        <taxon>Fungi</taxon>
        <taxon>Dikarya</taxon>
        <taxon>Ascomycota</taxon>
        <taxon>Pezizomycotina</taxon>
        <taxon>Sordariomycetes</taxon>
        <taxon>Sordariomycetidae</taxon>
        <taxon>Sordariales</taxon>
        <taxon>Lasiosphaeriaceae</taxon>
        <taxon>Lasiosphaeris</taxon>
    </lineage>
</organism>
<evidence type="ECO:0000256" key="1">
    <source>
        <dbReference type="ARBA" id="ARBA00004370"/>
    </source>
</evidence>
<comment type="caution">
    <text evidence="10">The sequence shown here is derived from an EMBL/GenBank/DDBJ whole genome shotgun (WGS) entry which is preliminary data.</text>
</comment>
<gene>
    <name evidence="10" type="ORF">B0H67DRAFT_588617</name>
</gene>
<dbReference type="PANTHER" id="PTHR47797:SF3">
    <property type="entry name" value="CYTOCHROME B561 DOMAIN-CONTAINING PROTEIN"/>
    <property type="match status" value="1"/>
</dbReference>
<proteinExistence type="predicted"/>
<feature type="transmembrane region" description="Helical" evidence="8">
    <location>
        <begin position="215"/>
        <end position="237"/>
    </location>
</feature>
<feature type="region of interest" description="Disordered" evidence="7">
    <location>
        <begin position="172"/>
        <end position="209"/>
    </location>
</feature>
<accession>A0AA40DL82</accession>
<dbReference type="EMBL" id="JAUKUA010000006">
    <property type="protein sequence ID" value="KAK0707794.1"/>
    <property type="molecule type" value="Genomic_DNA"/>
</dbReference>
<dbReference type="Gene3D" id="2.60.40.1210">
    <property type="entry name" value="Cellobiose dehydrogenase, cytochrome domain"/>
    <property type="match status" value="1"/>
</dbReference>
<dbReference type="Gene3D" id="1.20.120.1770">
    <property type="match status" value="1"/>
</dbReference>
<keyword evidence="3 8" id="KW-0812">Transmembrane</keyword>
<dbReference type="SMART" id="SM00665">
    <property type="entry name" value="B561"/>
    <property type="match status" value="1"/>
</dbReference>
<protein>
    <recommendedName>
        <fullName evidence="9">Cytochrome b561 domain-containing protein</fullName>
    </recommendedName>
</protein>
<dbReference type="InterPro" id="IPR015920">
    <property type="entry name" value="Cellobiose_DH-like_cyt"/>
</dbReference>
<dbReference type="Proteomes" id="UP001172102">
    <property type="component" value="Unassembled WGS sequence"/>
</dbReference>
<keyword evidence="5 8" id="KW-1133">Transmembrane helix</keyword>